<dbReference type="InterPro" id="IPR002347">
    <property type="entry name" value="SDR_fam"/>
</dbReference>
<dbReference type="PANTHER" id="PTHR42760:SF133">
    <property type="entry name" value="3-OXOACYL-[ACYL-CARRIER-PROTEIN] REDUCTASE"/>
    <property type="match status" value="1"/>
</dbReference>
<keyword evidence="2" id="KW-0560">Oxidoreductase</keyword>
<dbReference type="Pfam" id="PF13561">
    <property type="entry name" value="adh_short_C2"/>
    <property type="match status" value="1"/>
</dbReference>
<evidence type="ECO:0000313" key="4">
    <source>
        <dbReference type="EMBL" id="NGN67779.1"/>
    </source>
</evidence>
<evidence type="ECO:0000313" key="5">
    <source>
        <dbReference type="Proteomes" id="UP000481583"/>
    </source>
</evidence>
<dbReference type="AlphaFoldDB" id="A0A6G4U6B0"/>
<dbReference type="Gene3D" id="3.40.50.720">
    <property type="entry name" value="NAD(P)-binding Rossmann-like Domain"/>
    <property type="match status" value="1"/>
</dbReference>
<proteinExistence type="inferred from homology"/>
<feature type="domain" description="Ketoreductase" evidence="3">
    <location>
        <begin position="7"/>
        <end position="205"/>
    </location>
</feature>
<dbReference type="SUPFAM" id="SSF51735">
    <property type="entry name" value="NAD(P)-binding Rossmann-fold domains"/>
    <property type="match status" value="1"/>
</dbReference>
<dbReference type="RefSeq" id="WP_165241113.1">
    <property type="nucleotide sequence ID" value="NZ_JAAKZV010000162.1"/>
</dbReference>
<organism evidence="4 5">
    <name type="scientific">Streptomyces coryli</name>
    <dbReference type="NCBI Taxonomy" id="1128680"/>
    <lineage>
        <taxon>Bacteria</taxon>
        <taxon>Bacillati</taxon>
        <taxon>Actinomycetota</taxon>
        <taxon>Actinomycetes</taxon>
        <taxon>Kitasatosporales</taxon>
        <taxon>Streptomycetaceae</taxon>
        <taxon>Streptomyces</taxon>
    </lineage>
</organism>
<gene>
    <name evidence="4" type="ORF">G5C51_28245</name>
</gene>
<dbReference type="GO" id="GO:0016616">
    <property type="term" value="F:oxidoreductase activity, acting on the CH-OH group of donors, NAD or NADP as acceptor"/>
    <property type="evidence" value="ECO:0007669"/>
    <property type="project" value="UniProtKB-ARBA"/>
</dbReference>
<dbReference type="EMBL" id="JAAKZV010000162">
    <property type="protein sequence ID" value="NGN67779.1"/>
    <property type="molecule type" value="Genomic_DNA"/>
</dbReference>
<evidence type="ECO:0000259" key="3">
    <source>
        <dbReference type="SMART" id="SM00822"/>
    </source>
</evidence>
<comment type="similarity">
    <text evidence="1">Belongs to the short-chain dehydrogenases/reductases (SDR) family.</text>
</comment>
<evidence type="ECO:0000256" key="2">
    <source>
        <dbReference type="ARBA" id="ARBA00023002"/>
    </source>
</evidence>
<dbReference type="SMART" id="SM00822">
    <property type="entry name" value="PKS_KR"/>
    <property type="match status" value="1"/>
</dbReference>
<protein>
    <submittedName>
        <fullName evidence="4">SDR family oxidoreductase</fullName>
    </submittedName>
</protein>
<dbReference type="Proteomes" id="UP000481583">
    <property type="component" value="Unassembled WGS sequence"/>
</dbReference>
<evidence type="ECO:0000256" key="1">
    <source>
        <dbReference type="ARBA" id="ARBA00006484"/>
    </source>
</evidence>
<keyword evidence="5" id="KW-1185">Reference proteome</keyword>
<sequence>MSPSPPPHALVTGASSGIGAAITDRLLTDGWRVTALSRTEPDQGHPALTWRPVDLAAPAGLDQAIAAALPGNAPLDAVVHAAGMQASAPLGELNAAAGERMWRVHVQAATVLLDALLHRIPDGGRIVLLGSRTAAGVPGKSQYAATKAALPALARAWAAELAPRAITVNVVAPGPTDTPMLHDPARAATPPRTPALGRLVRPAEVAALTAFLLGPDGGSVTGQQLVMCGGASLAS</sequence>
<dbReference type="PRINTS" id="PR00081">
    <property type="entry name" value="GDHRDH"/>
</dbReference>
<dbReference type="InterPro" id="IPR057326">
    <property type="entry name" value="KR_dom"/>
</dbReference>
<accession>A0A6G4U6B0</accession>
<comment type="caution">
    <text evidence="4">The sequence shown here is derived from an EMBL/GenBank/DDBJ whole genome shotgun (WGS) entry which is preliminary data.</text>
</comment>
<dbReference type="PANTHER" id="PTHR42760">
    <property type="entry name" value="SHORT-CHAIN DEHYDROGENASES/REDUCTASES FAMILY MEMBER"/>
    <property type="match status" value="1"/>
</dbReference>
<reference evidence="4 5" key="1">
    <citation type="submission" date="2020-02" db="EMBL/GenBank/DDBJ databases">
        <title>Whole-genome analyses of novel actinobacteria.</title>
        <authorList>
            <person name="Sahin N."/>
        </authorList>
    </citation>
    <scope>NUCLEOTIDE SEQUENCE [LARGE SCALE GENOMIC DNA]</scope>
    <source>
        <strain evidence="4 5">A7024</strain>
    </source>
</reference>
<name>A0A6G4U6B0_9ACTN</name>
<dbReference type="CDD" id="cd05233">
    <property type="entry name" value="SDR_c"/>
    <property type="match status" value="1"/>
</dbReference>
<dbReference type="InterPro" id="IPR036291">
    <property type="entry name" value="NAD(P)-bd_dom_sf"/>
</dbReference>